<dbReference type="GO" id="GO:0110001">
    <property type="term" value="C:toxin-antitoxin complex"/>
    <property type="evidence" value="ECO:0007669"/>
    <property type="project" value="InterPro"/>
</dbReference>
<name>A0A8J7W832_9EURY</name>
<sequence>MQHNDTVYIRHAIDAAEKAIEISQQICKKDLHGDDVYSLALIRLLEIIGEAANLVSKTYKLDHPEIPWSQMIGMRNRLIHGYFDINIDIVWDTVKKDLPLLVGLLKKTL</sequence>
<keyword evidence="2" id="KW-1277">Toxin-antitoxin system</keyword>
<evidence type="ECO:0000313" key="7">
    <source>
        <dbReference type="EMBL" id="MBR1368132.1"/>
    </source>
</evidence>
<evidence type="ECO:0000256" key="4">
    <source>
        <dbReference type="ARBA" id="ARBA00022741"/>
    </source>
</evidence>
<evidence type="ECO:0000256" key="6">
    <source>
        <dbReference type="ARBA" id="ARBA00024207"/>
    </source>
</evidence>
<evidence type="ECO:0000256" key="2">
    <source>
        <dbReference type="ARBA" id="ARBA00022649"/>
    </source>
</evidence>
<keyword evidence="1" id="KW-0597">Phosphoprotein</keyword>
<evidence type="ECO:0000256" key="3">
    <source>
        <dbReference type="ARBA" id="ARBA00022722"/>
    </source>
</evidence>
<dbReference type="GO" id="GO:0004540">
    <property type="term" value="F:RNA nuclease activity"/>
    <property type="evidence" value="ECO:0007669"/>
    <property type="project" value="InterPro"/>
</dbReference>
<dbReference type="InterPro" id="IPR051813">
    <property type="entry name" value="HepT_RNase_toxin"/>
</dbReference>
<dbReference type="PANTHER" id="PTHR34139:SF1">
    <property type="entry name" value="RNASE MJ1380-RELATED"/>
    <property type="match status" value="1"/>
</dbReference>
<keyword evidence="3" id="KW-0540">Nuclease</keyword>
<dbReference type="GO" id="GO:0016787">
    <property type="term" value="F:hydrolase activity"/>
    <property type="evidence" value="ECO:0007669"/>
    <property type="project" value="UniProtKB-KW"/>
</dbReference>
<evidence type="ECO:0000313" key="8">
    <source>
        <dbReference type="Proteomes" id="UP000730161"/>
    </source>
</evidence>
<dbReference type="AlphaFoldDB" id="A0A8J7W832"/>
<gene>
    <name evidence="7" type="ORF">RJ53_00940</name>
</gene>
<evidence type="ECO:0000256" key="1">
    <source>
        <dbReference type="ARBA" id="ARBA00022553"/>
    </source>
</evidence>
<comment type="caution">
    <text evidence="7">The sequence shown here is derived from an EMBL/GenBank/DDBJ whole genome shotgun (WGS) entry which is preliminary data.</text>
</comment>
<proteinExistence type="inferred from homology"/>
<dbReference type="OrthoDB" id="318716at2157"/>
<dbReference type="RefSeq" id="WP_211529729.1">
    <property type="nucleotide sequence ID" value="NZ_JWHL01000001.1"/>
</dbReference>
<evidence type="ECO:0000256" key="5">
    <source>
        <dbReference type="ARBA" id="ARBA00022801"/>
    </source>
</evidence>
<comment type="similarity">
    <text evidence="6">Belongs to the HepT RNase toxin family.</text>
</comment>
<accession>A0A8J7W832</accession>
<dbReference type="InterPro" id="IPR037038">
    <property type="entry name" value="HepT-like_sf"/>
</dbReference>
<evidence type="ECO:0008006" key="9">
    <source>
        <dbReference type="Google" id="ProtNLM"/>
    </source>
</evidence>
<reference evidence="7" key="1">
    <citation type="submission" date="2014-12" db="EMBL/GenBank/DDBJ databases">
        <authorList>
            <person name="Huang H.-H."/>
            <person name="Chen S.-C."/>
            <person name="Lai M.-C."/>
        </authorList>
    </citation>
    <scope>NUCLEOTIDE SEQUENCE</scope>
    <source>
        <strain evidence="7">K1F9705b</strain>
    </source>
</reference>
<dbReference type="Pfam" id="PF01934">
    <property type="entry name" value="HepT-like"/>
    <property type="match status" value="1"/>
</dbReference>
<dbReference type="Proteomes" id="UP000730161">
    <property type="component" value="Unassembled WGS sequence"/>
</dbReference>
<dbReference type="GO" id="GO:0000166">
    <property type="term" value="F:nucleotide binding"/>
    <property type="evidence" value="ECO:0007669"/>
    <property type="project" value="UniProtKB-KW"/>
</dbReference>
<keyword evidence="8" id="KW-1185">Reference proteome</keyword>
<dbReference type="InterPro" id="IPR008201">
    <property type="entry name" value="HepT-like"/>
</dbReference>
<keyword evidence="5" id="KW-0378">Hydrolase</keyword>
<dbReference type="Gene3D" id="1.20.120.580">
    <property type="entry name" value="bsu32300-like"/>
    <property type="match status" value="1"/>
</dbReference>
<dbReference type="EMBL" id="JWHL01000001">
    <property type="protein sequence ID" value="MBR1368132.1"/>
    <property type="molecule type" value="Genomic_DNA"/>
</dbReference>
<protein>
    <recommendedName>
        <fullName evidence="9">DUF86 domain-containing protein</fullName>
    </recommendedName>
</protein>
<dbReference type="PANTHER" id="PTHR34139">
    <property type="entry name" value="UPF0331 PROTEIN MJ0127"/>
    <property type="match status" value="1"/>
</dbReference>
<organism evidence="7 8">
    <name type="scientific">Methanocalculus chunghsingensis</name>
    <dbReference type="NCBI Taxonomy" id="156457"/>
    <lineage>
        <taxon>Archaea</taxon>
        <taxon>Methanobacteriati</taxon>
        <taxon>Methanobacteriota</taxon>
        <taxon>Stenosarchaea group</taxon>
        <taxon>Methanomicrobia</taxon>
        <taxon>Methanomicrobiales</taxon>
        <taxon>Methanocalculaceae</taxon>
        <taxon>Methanocalculus</taxon>
    </lineage>
</organism>
<keyword evidence="4" id="KW-0547">Nucleotide-binding</keyword>